<dbReference type="Gene3D" id="2.40.10.10">
    <property type="entry name" value="Trypsin-like serine proteases"/>
    <property type="match status" value="1"/>
</dbReference>
<dbReference type="PROSITE" id="PS00135">
    <property type="entry name" value="TRYPSIN_SER"/>
    <property type="match status" value="1"/>
</dbReference>
<feature type="domain" description="Peptidase S1" evidence="7">
    <location>
        <begin position="1132"/>
        <end position="1372"/>
    </location>
</feature>
<dbReference type="InterPro" id="IPR001254">
    <property type="entry name" value="Trypsin_dom"/>
</dbReference>
<dbReference type="SUPFAM" id="SSF50494">
    <property type="entry name" value="Trypsin-like serine proteases"/>
    <property type="match status" value="1"/>
</dbReference>
<feature type="compositionally biased region" description="Low complexity" evidence="6">
    <location>
        <begin position="1048"/>
        <end position="1087"/>
    </location>
</feature>
<dbReference type="InterPro" id="IPR018114">
    <property type="entry name" value="TRYPSIN_HIS"/>
</dbReference>
<keyword evidence="2 5" id="KW-0378">Hydrolase</keyword>
<dbReference type="CDD" id="cd00190">
    <property type="entry name" value="Tryp_SPc"/>
    <property type="match status" value="1"/>
</dbReference>
<dbReference type="PROSITE" id="PS00134">
    <property type="entry name" value="TRYPSIN_HIS"/>
    <property type="match status" value="1"/>
</dbReference>
<feature type="compositionally biased region" description="Low complexity" evidence="6">
    <location>
        <begin position="1010"/>
        <end position="1033"/>
    </location>
</feature>
<dbReference type="PANTHER" id="PTHR24252:SF10">
    <property type="entry name" value="SERINE PROTEASE 56"/>
    <property type="match status" value="1"/>
</dbReference>
<feature type="compositionally biased region" description="Polar residues" evidence="6">
    <location>
        <begin position="507"/>
        <end position="516"/>
    </location>
</feature>
<feature type="region of interest" description="Disordered" evidence="6">
    <location>
        <begin position="999"/>
        <end position="1102"/>
    </location>
</feature>
<evidence type="ECO:0000313" key="8">
    <source>
        <dbReference type="EMBL" id="KAG7154658.1"/>
    </source>
</evidence>
<feature type="compositionally biased region" description="Low complexity" evidence="6">
    <location>
        <begin position="706"/>
        <end position="722"/>
    </location>
</feature>
<sequence length="1373" mass="140194">MAQVYLVTPVQMFSLDAVVNVDTGSYARNIRQLPCVSKRGGAGVCMFAWDCMKANGTHLDTCMDRLPGARPPVSEVTNEIVPMIPGFVPTSSPPGSDVTGGHTSSSPGSDVTGGHTSSSPGSDVTGGHTSSSPGSDVTGAHTPSSPGSGGSATSGDGSATSGDGSATSGDGSATSGDGSATSGDGSTPELSPDTGSTTAVRPDVGSTTDDEMVTPGEGSIVPGEGSIIPDEVSILPDEGSIIPGDGSIVPDEGSIVPDEGSIVPDEGSIVPDEGSIVPDEGSIIPGDGSIVPGEGSIVPGEGSIVPDEGSIVPDEGSIIPGEGSIVPGEGSIVPGEGSIIPGEGSVVPDEGSIIPAEGSVVPDEGSIIPDEGSIIPGEGSIVPGEGSIIPGEGSIIPGEGSIVPGEGSIVPGEGSIVPGEGSITHDGSSMMGSTPEDGAIIGDITVSTDEGAMIGTQPEEGSVVGVGVPGEGSVTPGEEGSITPEEGSTSEVSLGAAAGGSIDGMDSSMTDTSTGEGTFDGMGSTDGAPGSVIGGTVEGSPPAVMGQTGDETTVELGPVDGQTGGQTGGEQSANDGLESSSHQSTADDQTTEEAPSTTLFPISTEETPAATPSSVPGGGDVPTDGEGPSGDDGQTTDTTLSPSGTTDEGESQTPRPGDADQGETDGGDAPSTATEVSVAVDPEPSHTEVTAPGITVGDDTMTTDDAGSTTGAPTAEETPEGGVTLPDSKPTLPDIDAATPISPPATESTMLQEATDAPTTLFPVEVVDVSFTETETTSESLAVEDVTTLSPGVSGSHTTSPSTTDAAITVTATTSPDTKPPGETTFVPVFAAATVRPGKPDGDADDDTTELTPVTTFPSLHVSPTEETEIPATTIISPFLPSKPIISVLPASTTLQSNTTTTPPPAPTTSHPLEQRPIIFPGGGEGITKKPAATEELDQTATTLRPGVETVDISQRPDELETTIKPVEVTETTLRPITVDATDSTEEPVSAETTLSPIVTTEQEPDTATKKPTTTETTEKPTTTETTVKPTITEAEETTTTEAEEPTTTETTEIPTTTVTQKSTTTETTVKLTTSTETPTEAATTTTEDLETTTEDLETTTEGTVESELLERLNSSSYKDICGVPVYPTRRIVGGSEATFGEWPWQVSLRQWRQVTFLHKCGAALLNENWAITAAHCVENVQPEQLLLRLGEFDLERADEPYPFAERKVQIIATHPKFDARTFEYDLALLRFYEPVTFQPNIIPVCVPQDDYSFLNNTGYVTGWGRLYEDGPLPSVMQKVPVPVITNKDCEDMYRVAGYVEHIPNIFICAGYESGSRDSCEGDSGGPLVIRRDGVWNLAGVISWGIGCALPNQPGVYTRISEFREWIEKIIVF</sequence>
<feature type="region of interest" description="Disordered" evidence="6">
    <location>
        <begin position="895"/>
        <end position="914"/>
    </location>
</feature>
<dbReference type="GO" id="GO:0006508">
    <property type="term" value="P:proteolysis"/>
    <property type="evidence" value="ECO:0007669"/>
    <property type="project" value="UniProtKB-KW"/>
</dbReference>
<evidence type="ECO:0000256" key="5">
    <source>
        <dbReference type="RuleBase" id="RU363034"/>
    </source>
</evidence>
<name>A0A8J5MKB2_HOMAM</name>
<accession>A0A8J5MKB2</accession>
<feature type="region of interest" description="Disordered" evidence="6">
    <location>
        <begin position="456"/>
        <end position="752"/>
    </location>
</feature>
<reference evidence="8" key="1">
    <citation type="journal article" date="2021" name="Sci. Adv.">
        <title>The American lobster genome reveals insights on longevity, neural, and immune adaptations.</title>
        <authorList>
            <person name="Polinski J.M."/>
            <person name="Zimin A.V."/>
            <person name="Clark K.F."/>
            <person name="Kohn A.B."/>
            <person name="Sadowski N."/>
            <person name="Timp W."/>
            <person name="Ptitsyn A."/>
            <person name="Khanna P."/>
            <person name="Romanova D.Y."/>
            <person name="Williams P."/>
            <person name="Greenwood S.J."/>
            <person name="Moroz L.L."/>
            <person name="Walt D.R."/>
            <person name="Bodnar A.G."/>
        </authorList>
    </citation>
    <scope>NUCLEOTIDE SEQUENCE</scope>
    <source>
        <strain evidence="8">GMGI-L3</strain>
    </source>
</reference>
<dbReference type="FunFam" id="2.40.10.10:FF:000006">
    <property type="entry name" value="Serine proteinase stubble"/>
    <property type="match status" value="1"/>
</dbReference>
<keyword evidence="3 5" id="KW-0720">Serine protease</keyword>
<feature type="compositionally biased region" description="Low complexity" evidence="6">
    <location>
        <begin position="635"/>
        <end position="646"/>
    </location>
</feature>
<dbReference type="InterPro" id="IPR011049">
    <property type="entry name" value="Serralysin-like_metalloprot_C"/>
</dbReference>
<feature type="compositionally biased region" description="Polar residues" evidence="6">
    <location>
        <begin position="101"/>
        <end position="135"/>
    </location>
</feature>
<evidence type="ECO:0000256" key="2">
    <source>
        <dbReference type="ARBA" id="ARBA00022801"/>
    </source>
</evidence>
<feature type="region of interest" description="Disordered" evidence="6">
    <location>
        <begin position="84"/>
        <end position="229"/>
    </location>
</feature>
<dbReference type="PROSITE" id="PS50240">
    <property type="entry name" value="TRYPSIN_DOM"/>
    <property type="match status" value="1"/>
</dbReference>
<comment type="caution">
    <text evidence="8">The sequence shown here is derived from an EMBL/GenBank/DDBJ whole genome shotgun (WGS) entry which is preliminary data.</text>
</comment>
<evidence type="ECO:0000259" key="7">
    <source>
        <dbReference type="PROSITE" id="PS50240"/>
    </source>
</evidence>
<dbReference type="InterPro" id="IPR043504">
    <property type="entry name" value="Peptidase_S1_PA_chymotrypsin"/>
</dbReference>
<proteinExistence type="predicted"/>
<dbReference type="PANTHER" id="PTHR24252">
    <property type="entry name" value="ACROSIN-RELATED"/>
    <property type="match status" value="1"/>
</dbReference>
<feature type="compositionally biased region" description="Low complexity" evidence="6">
    <location>
        <begin position="458"/>
        <end position="481"/>
    </location>
</feature>
<evidence type="ECO:0000256" key="6">
    <source>
        <dbReference type="SAM" id="MobiDB-lite"/>
    </source>
</evidence>
<keyword evidence="4" id="KW-1015">Disulfide bond</keyword>
<evidence type="ECO:0000256" key="3">
    <source>
        <dbReference type="ARBA" id="ARBA00022825"/>
    </source>
</evidence>
<dbReference type="Proteomes" id="UP000747542">
    <property type="component" value="Unassembled WGS sequence"/>
</dbReference>
<evidence type="ECO:0000256" key="4">
    <source>
        <dbReference type="ARBA" id="ARBA00023157"/>
    </source>
</evidence>
<dbReference type="EMBL" id="JAHLQT010044109">
    <property type="protein sequence ID" value="KAG7154658.1"/>
    <property type="molecule type" value="Genomic_DNA"/>
</dbReference>
<dbReference type="PRINTS" id="PR00722">
    <property type="entry name" value="CHYMOTRYPSIN"/>
</dbReference>
<protein>
    <submittedName>
        <fullName evidence="8">Serine proteinase stubble-like 5</fullName>
    </submittedName>
</protein>
<gene>
    <name evidence="8" type="primary">Sb-L5</name>
    <name evidence="8" type="ORF">Hamer_G015008</name>
</gene>
<dbReference type="SMART" id="SM00020">
    <property type="entry name" value="Tryp_SPc"/>
    <property type="match status" value="1"/>
</dbReference>
<keyword evidence="1 5" id="KW-0645">Protease</keyword>
<dbReference type="GO" id="GO:0004252">
    <property type="term" value="F:serine-type endopeptidase activity"/>
    <property type="evidence" value="ECO:0007669"/>
    <property type="project" value="InterPro"/>
</dbReference>
<organism evidence="8 9">
    <name type="scientific">Homarus americanus</name>
    <name type="common">American lobster</name>
    <dbReference type="NCBI Taxonomy" id="6706"/>
    <lineage>
        <taxon>Eukaryota</taxon>
        <taxon>Metazoa</taxon>
        <taxon>Ecdysozoa</taxon>
        <taxon>Arthropoda</taxon>
        <taxon>Crustacea</taxon>
        <taxon>Multicrustacea</taxon>
        <taxon>Malacostraca</taxon>
        <taxon>Eumalacostraca</taxon>
        <taxon>Eucarida</taxon>
        <taxon>Decapoda</taxon>
        <taxon>Pleocyemata</taxon>
        <taxon>Astacidea</taxon>
        <taxon>Nephropoidea</taxon>
        <taxon>Nephropidae</taxon>
        <taxon>Homarus</taxon>
    </lineage>
</organism>
<evidence type="ECO:0000313" key="9">
    <source>
        <dbReference type="Proteomes" id="UP000747542"/>
    </source>
</evidence>
<feature type="compositionally biased region" description="Acidic residues" evidence="6">
    <location>
        <begin position="1088"/>
        <end position="1099"/>
    </location>
</feature>
<feature type="compositionally biased region" description="Low complexity" evidence="6">
    <location>
        <begin position="153"/>
        <end position="188"/>
    </location>
</feature>
<dbReference type="InterPro" id="IPR033116">
    <property type="entry name" value="TRYPSIN_SER"/>
</dbReference>
<feature type="compositionally biased region" description="Polar residues" evidence="6">
    <location>
        <begin position="570"/>
        <end position="614"/>
    </location>
</feature>
<dbReference type="Gene3D" id="2.150.10.10">
    <property type="entry name" value="Serralysin-like metalloprotease, C-terminal"/>
    <property type="match status" value="1"/>
</dbReference>
<dbReference type="SUPFAM" id="SSF101967">
    <property type="entry name" value="Adhesin YadA, collagen-binding domain"/>
    <property type="match status" value="2"/>
</dbReference>
<dbReference type="InterPro" id="IPR001314">
    <property type="entry name" value="Peptidase_S1A"/>
</dbReference>
<evidence type="ECO:0000256" key="1">
    <source>
        <dbReference type="ARBA" id="ARBA00022670"/>
    </source>
</evidence>
<dbReference type="InterPro" id="IPR009003">
    <property type="entry name" value="Peptidase_S1_PA"/>
</dbReference>
<feature type="compositionally biased region" description="Acidic residues" evidence="6">
    <location>
        <begin position="1034"/>
        <end position="1047"/>
    </location>
</feature>
<keyword evidence="9" id="KW-1185">Reference proteome</keyword>
<dbReference type="Pfam" id="PF00089">
    <property type="entry name" value="Trypsin"/>
    <property type="match status" value="1"/>
</dbReference>